<reference evidence="1 2" key="1">
    <citation type="submission" date="2017-06" db="EMBL/GenBank/DDBJ databases">
        <title>Complete genome sequence of Nitrospirillum amazonense strain CBAmC, an endophytic nitrogen-fixing and plant growth-promoting bacterium, isolated from sugarcane.</title>
        <authorList>
            <person name="Schwab S."/>
            <person name="dos Santos Teixeira K.R."/>
            <person name="Simoes Araujo J.L."/>
            <person name="Soares Vidal M."/>
            <person name="Borges de Freitas H.R."/>
            <person name="Rivello Crivelaro A.L."/>
            <person name="Bueno de Camargo Nunes A."/>
            <person name="dos Santos C.M."/>
            <person name="Palmeira da Silva Rosa D."/>
            <person name="da Silva Padilha D."/>
            <person name="da Silva E."/>
            <person name="Araujo Terra L."/>
            <person name="Soares Mendes V."/>
            <person name="Farinelli L."/>
            <person name="Magalhaes Cruz L."/>
            <person name="Baldani J.I."/>
        </authorList>
    </citation>
    <scope>NUCLEOTIDE SEQUENCE [LARGE SCALE GENOMIC DNA]</scope>
    <source>
        <strain evidence="1 2">CBAmC</strain>
    </source>
</reference>
<organism evidence="1 2">
    <name type="scientific">Nitrospirillum viridazoti CBAmc</name>
    <dbReference type="NCBI Taxonomy" id="1441467"/>
    <lineage>
        <taxon>Bacteria</taxon>
        <taxon>Pseudomonadati</taxon>
        <taxon>Pseudomonadota</taxon>
        <taxon>Alphaproteobacteria</taxon>
        <taxon>Rhodospirillales</taxon>
        <taxon>Azospirillaceae</taxon>
        <taxon>Nitrospirillum</taxon>
        <taxon>Nitrospirillum viridazoti</taxon>
    </lineage>
</organism>
<gene>
    <name evidence="1" type="ORF">Y958_20640</name>
</gene>
<dbReference type="EMBL" id="CP022111">
    <property type="protein sequence ID" value="ASG23241.1"/>
    <property type="molecule type" value="Genomic_DNA"/>
</dbReference>
<proteinExistence type="predicted"/>
<evidence type="ECO:0000313" key="1">
    <source>
        <dbReference type="EMBL" id="ASG23241.1"/>
    </source>
</evidence>
<keyword evidence="2" id="KW-1185">Reference proteome</keyword>
<dbReference type="RefSeq" id="WP_088873751.1">
    <property type="nucleotide sequence ID" value="NZ_CP022111.1"/>
</dbReference>
<dbReference type="Proteomes" id="UP000197153">
    <property type="component" value="Chromosome 2"/>
</dbReference>
<protein>
    <submittedName>
        <fullName evidence="1">Uncharacterized protein</fullName>
    </submittedName>
</protein>
<name>A0A248JXM3_9PROT</name>
<dbReference type="AlphaFoldDB" id="A0A248JXM3"/>
<accession>A0A248JXM3</accession>
<dbReference type="KEGG" id="nao:Y958_20640"/>
<sequence>MKSERVHQVRLMITAVLLAVGLLFTGATASVAGAVALFQTAQSAAAHCPKDVVVWVNTQTGVFHFKGQRWYAATKQGAFVCEAEALQGGMRATRNGQ</sequence>
<evidence type="ECO:0000313" key="2">
    <source>
        <dbReference type="Proteomes" id="UP000197153"/>
    </source>
</evidence>